<feature type="region of interest" description="Disordered" evidence="1">
    <location>
        <begin position="247"/>
        <end position="273"/>
    </location>
</feature>
<gene>
    <name evidence="4" type="ORF">MBOE_00230</name>
</gene>
<organism evidence="4 5">
    <name type="scientific">Mycolicibacterium boenickei</name>
    <dbReference type="NCBI Taxonomy" id="146017"/>
    <lineage>
        <taxon>Bacteria</taxon>
        <taxon>Bacillati</taxon>
        <taxon>Actinomycetota</taxon>
        <taxon>Actinomycetes</taxon>
        <taxon>Mycobacteriales</taxon>
        <taxon>Mycobacteriaceae</taxon>
        <taxon>Mycolicibacterium</taxon>
    </lineage>
</organism>
<dbReference type="CDD" id="cd13432">
    <property type="entry name" value="LDT_IgD_like_2"/>
    <property type="match status" value="1"/>
</dbReference>
<feature type="domain" description="Bacterial Ig" evidence="3">
    <location>
        <begin position="64"/>
        <end position="231"/>
    </location>
</feature>
<feature type="region of interest" description="Disordered" evidence="1">
    <location>
        <begin position="39"/>
        <end position="62"/>
    </location>
</feature>
<evidence type="ECO:0000313" key="5">
    <source>
        <dbReference type="Proteomes" id="UP000466683"/>
    </source>
</evidence>
<dbReference type="Gene3D" id="2.60.40.3710">
    <property type="match status" value="1"/>
</dbReference>
<feature type="chain" id="PRO_5047242928" description="Bacterial Ig domain-containing protein" evidence="2">
    <location>
        <begin position="26"/>
        <end position="292"/>
    </location>
</feature>
<accession>A0ABM7INL5</accession>
<evidence type="ECO:0000259" key="3">
    <source>
        <dbReference type="Pfam" id="PF17964"/>
    </source>
</evidence>
<keyword evidence="5" id="KW-1185">Reference proteome</keyword>
<evidence type="ECO:0000256" key="2">
    <source>
        <dbReference type="SAM" id="SignalP"/>
    </source>
</evidence>
<dbReference type="Proteomes" id="UP000466683">
    <property type="component" value="Chromosome"/>
</dbReference>
<name>A0ABM7INL5_9MYCO</name>
<evidence type="ECO:0000313" key="4">
    <source>
        <dbReference type="EMBL" id="BBX88374.1"/>
    </source>
</evidence>
<proteinExistence type="predicted"/>
<evidence type="ECO:0000256" key="1">
    <source>
        <dbReference type="SAM" id="MobiDB-lite"/>
    </source>
</evidence>
<keyword evidence="2" id="KW-0732">Signal</keyword>
<dbReference type="Gene3D" id="2.60.40.3780">
    <property type="match status" value="1"/>
</dbReference>
<reference evidence="4 5" key="1">
    <citation type="journal article" date="2019" name="Emerg. Microbes Infect.">
        <title>Comprehensive subspecies identification of 175 nontuberculous mycobacteria species based on 7547 genomic profiles.</title>
        <authorList>
            <person name="Matsumoto Y."/>
            <person name="Kinjo T."/>
            <person name="Motooka D."/>
            <person name="Nabeya D."/>
            <person name="Jung N."/>
            <person name="Uechi K."/>
            <person name="Horii T."/>
            <person name="Iida T."/>
            <person name="Fujita J."/>
            <person name="Nakamura S."/>
        </authorList>
    </citation>
    <scope>NUCLEOTIDE SEQUENCE [LARGE SCALE GENOMIC DNA]</scope>
    <source>
        <strain evidence="4 5">JCM 15653</strain>
    </source>
</reference>
<sequence>MLTSVRRAYLAVALAVLAVSGGVVVSALPDCAEHCQTLAAPPQGVPQPSPTEPARLTITPKPDAEVDPLARVMVTADTGTVARVTMLNDAGKEIPGVLTPDARTWKPTTTLGYGRTYTLKVDARGPGGMPTRKTVSFSTVTPGYQARVYLNGTNYAPLQDGATYGVGMVVVARFDEPVTDKATAENRMKVITEPKALGSWNWIDDQTAHWRPEKYYAPGTKVTVDAGIYGAKLGDDLYGAQDEKVTFTIGPPTSRSPTTPTNRSGSTTTASSCAPCRHRWAWVEPRPSAAPR</sequence>
<protein>
    <recommendedName>
        <fullName evidence="3">Bacterial Ig domain-containing protein</fullName>
    </recommendedName>
</protein>
<dbReference type="Pfam" id="PF17964">
    <property type="entry name" value="Big_10"/>
    <property type="match status" value="1"/>
</dbReference>
<dbReference type="EMBL" id="AP022579">
    <property type="protein sequence ID" value="BBX88374.1"/>
    <property type="molecule type" value="Genomic_DNA"/>
</dbReference>
<feature type="signal peptide" evidence="2">
    <location>
        <begin position="1"/>
        <end position="25"/>
    </location>
</feature>
<feature type="compositionally biased region" description="Low complexity" evidence="1">
    <location>
        <begin position="250"/>
        <end position="269"/>
    </location>
</feature>
<dbReference type="InterPro" id="IPR041280">
    <property type="entry name" value="Big_10"/>
</dbReference>